<feature type="binding site" evidence="4">
    <location>
        <position position="230"/>
    </location>
    <ligand>
        <name>FAD</name>
        <dbReference type="ChEBI" id="CHEBI:57692"/>
    </ligand>
</feature>
<dbReference type="PROSITE" id="PS00691">
    <property type="entry name" value="DNA_PHOTOLYASES_1_2"/>
    <property type="match status" value="1"/>
</dbReference>
<proteinExistence type="inferred from homology"/>
<keyword evidence="3 6" id="KW-0157">Chromophore</keyword>
<dbReference type="InterPro" id="IPR006050">
    <property type="entry name" value="DNA_photolyase_N"/>
</dbReference>
<dbReference type="Pfam" id="PF03441">
    <property type="entry name" value="FAD_binding_7"/>
    <property type="match status" value="1"/>
</dbReference>
<evidence type="ECO:0000259" key="8">
    <source>
        <dbReference type="PROSITE" id="PS51645"/>
    </source>
</evidence>
<comment type="similarity">
    <text evidence="6">Belongs to the DNA photolyase family.</text>
</comment>
<reference evidence="9 10" key="1">
    <citation type="submission" date="2018-05" db="EMBL/GenBank/DDBJ databases">
        <title>Amnibacterium sp. M8JJ-5, whole genome shotgun sequence.</title>
        <authorList>
            <person name="Tuo L."/>
        </authorList>
    </citation>
    <scope>NUCLEOTIDE SEQUENCE [LARGE SCALE GENOMIC DNA]</scope>
    <source>
        <strain evidence="9 10">M8JJ-5</strain>
    </source>
</reference>
<dbReference type="GO" id="GO:0006950">
    <property type="term" value="P:response to stress"/>
    <property type="evidence" value="ECO:0007669"/>
    <property type="project" value="UniProtKB-ARBA"/>
</dbReference>
<evidence type="ECO:0000256" key="5">
    <source>
        <dbReference type="PIRSR" id="PIRSR602081-2"/>
    </source>
</evidence>
<evidence type="ECO:0000256" key="3">
    <source>
        <dbReference type="ARBA" id="ARBA00022991"/>
    </source>
</evidence>
<dbReference type="RefSeq" id="WP_116757265.1">
    <property type="nucleotide sequence ID" value="NZ_JBHUEX010000001.1"/>
</dbReference>
<dbReference type="InterPro" id="IPR005101">
    <property type="entry name" value="Cryptochr/Photolyase_FAD-bd"/>
</dbReference>
<feature type="binding site" evidence="4">
    <location>
        <position position="274"/>
    </location>
    <ligand>
        <name>FAD</name>
        <dbReference type="ChEBI" id="CHEBI:57692"/>
    </ligand>
</feature>
<dbReference type="InterPro" id="IPR036155">
    <property type="entry name" value="Crypto/Photolyase_N_sf"/>
</dbReference>
<dbReference type="PANTHER" id="PTHR11455">
    <property type="entry name" value="CRYPTOCHROME"/>
    <property type="match status" value="1"/>
</dbReference>
<dbReference type="InterPro" id="IPR036134">
    <property type="entry name" value="Crypto/Photolyase_FAD-like_sf"/>
</dbReference>
<keyword evidence="9" id="KW-0456">Lyase</keyword>
<dbReference type="Gene3D" id="1.10.579.10">
    <property type="entry name" value="DNA Cyclobutane Dipyrimidine Photolyase, subunit A, domain 3"/>
    <property type="match status" value="1"/>
</dbReference>
<dbReference type="GO" id="GO:0003677">
    <property type="term" value="F:DNA binding"/>
    <property type="evidence" value="ECO:0007669"/>
    <property type="project" value="TreeGrafter"/>
</dbReference>
<dbReference type="GO" id="GO:0071949">
    <property type="term" value="F:FAD binding"/>
    <property type="evidence" value="ECO:0007669"/>
    <property type="project" value="TreeGrafter"/>
</dbReference>
<sequence length="453" mass="51416">MASPSLVWFRDDLRVADHPALAVAAERGEPIVALYVLDEESRGIRPLGEAAKWWLHASLLSLQAKLDELGGKLVLRRGAAADIVPALAEELDAGLVVWNRRYGGPERDVDTAIKSALREAGRVVHSMPGSLLIEPWEVSTGEDKPYRVYSPFFNALTERFKREPPRDPIAVPAKLTKPRGSAVPASDELDDWGLLPTRDWGEGLAEIWTPGEDAAHERMEQFLADDVSGYSDDRDFPGHDATSRLSPRLRWGELSSPQVWAAARGHTGKGASTFRNELAWRDFAWHTLFYSPDLHRVSWREEYEKFPWPRLKPSQLKAWQRGATGIPLVDAGMRQLWHHGWMHNRSRMVTASFLIKHLLIDWRHGEEWFWDTLVDADAANNPFNWQWVAGSGVDAAPYFRIFNPERQADKFDPEGAYVKLWVPEAGSDDYPDPIVDLKEGRERALAAWEQVRR</sequence>
<evidence type="ECO:0000256" key="6">
    <source>
        <dbReference type="RuleBase" id="RU004182"/>
    </source>
</evidence>
<keyword evidence="2 4" id="KW-0274">FAD</keyword>
<dbReference type="OrthoDB" id="9772484at2"/>
<evidence type="ECO:0000256" key="1">
    <source>
        <dbReference type="ARBA" id="ARBA00022630"/>
    </source>
</evidence>
<dbReference type="InterPro" id="IPR002081">
    <property type="entry name" value="Cryptochrome/DNA_photolyase_1"/>
</dbReference>
<comment type="cofactor">
    <cofactor evidence="4">
        <name>FAD</name>
        <dbReference type="ChEBI" id="CHEBI:57692"/>
    </cofactor>
    <text evidence="4">Binds 1 FAD per subunit.</text>
</comment>
<feature type="site" description="Electron transfer via tryptophanyl radical" evidence="5">
    <location>
        <position position="385"/>
    </location>
</feature>
<dbReference type="GO" id="GO:0006139">
    <property type="term" value="P:nucleobase-containing compound metabolic process"/>
    <property type="evidence" value="ECO:0007669"/>
    <property type="project" value="UniProtKB-ARBA"/>
</dbReference>
<keyword evidence="10" id="KW-1185">Reference proteome</keyword>
<feature type="binding site" evidence="4">
    <location>
        <begin position="375"/>
        <end position="377"/>
    </location>
    <ligand>
        <name>FAD</name>
        <dbReference type="ChEBI" id="CHEBI:57692"/>
    </ligand>
</feature>
<dbReference type="Pfam" id="PF00875">
    <property type="entry name" value="DNA_photolyase"/>
    <property type="match status" value="1"/>
</dbReference>
<comment type="caution">
    <text evidence="9">The sequence shown here is derived from an EMBL/GenBank/DDBJ whole genome shotgun (WGS) entry which is preliminary data.</text>
</comment>
<dbReference type="SUPFAM" id="SSF48173">
    <property type="entry name" value="Cryptochrome/photolyase FAD-binding domain"/>
    <property type="match status" value="1"/>
</dbReference>
<dbReference type="Gene3D" id="3.40.50.620">
    <property type="entry name" value="HUPs"/>
    <property type="match status" value="1"/>
</dbReference>
<keyword evidence="1 4" id="KW-0285">Flavoprotein</keyword>
<evidence type="ECO:0000256" key="7">
    <source>
        <dbReference type="SAM" id="MobiDB-lite"/>
    </source>
</evidence>
<dbReference type="AlphaFoldDB" id="A0A2V1HWX9"/>
<feature type="site" description="Electron transfer via tryptophanyl radical" evidence="5">
    <location>
        <position position="362"/>
    </location>
</feature>
<feature type="region of interest" description="Disordered" evidence="7">
    <location>
        <begin position="165"/>
        <end position="188"/>
    </location>
</feature>
<dbReference type="GO" id="GO:0003904">
    <property type="term" value="F:deoxyribodipyrimidine photo-lyase activity"/>
    <property type="evidence" value="ECO:0007669"/>
    <property type="project" value="TreeGrafter"/>
</dbReference>
<dbReference type="PROSITE" id="PS51645">
    <property type="entry name" value="PHR_CRY_ALPHA_BETA"/>
    <property type="match status" value="1"/>
</dbReference>
<dbReference type="Gene3D" id="1.25.40.80">
    <property type="match status" value="1"/>
</dbReference>
<dbReference type="PROSITE" id="PS00394">
    <property type="entry name" value="DNA_PHOTOLYASES_1_1"/>
    <property type="match status" value="1"/>
</dbReference>
<evidence type="ECO:0000313" key="10">
    <source>
        <dbReference type="Proteomes" id="UP000244893"/>
    </source>
</evidence>
<dbReference type="SUPFAM" id="SSF52425">
    <property type="entry name" value="Cryptochrome/photolyase, N-terminal domain"/>
    <property type="match status" value="1"/>
</dbReference>
<feature type="site" description="Electron transfer via tryptophanyl radical" evidence="5">
    <location>
        <position position="308"/>
    </location>
</feature>
<feature type="binding site" evidence="4">
    <location>
        <begin position="242"/>
        <end position="246"/>
    </location>
    <ligand>
        <name>FAD</name>
        <dbReference type="ChEBI" id="CHEBI:57692"/>
    </ligand>
</feature>
<protein>
    <submittedName>
        <fullName evidence="9">Deoxyribodipyrimidine photolyase</fullName>
    </submittedName>
</protein>
<dbReference type="PANTHER" id="PTHR11455:SF9">
    <property type="entry name" value="CRYPTOCHROME CIRCADIAN CLOCK 5 ISOFORM X1"/>
    <property type="match status" value="1"/>
</dbReference>
<dbReference type="EMBL" id="QEOP01000002">
    <property type="protein sequence ID" value="PVZ94754.1"/>
    <property type="molecule type" value="Genomic_DNA"/>
</dbReference>
<accession>A0A2V1HWX9</accession>
<evidence type="ECO:0000313" key="9">
    <source>
        <dbReference type="EMBL" id="PVZ94754.1"/>
    </source>
</evidence>
<evidence type="ECO:0000256" key="2">
    <source>
        <dbReference type="ARBA" id="ARBA00022827"/>
    </source>
</evidence>
<dbReference type="InterPro" id="IPR014729">
    <property type="entry name" value="Rossmann-like_a/b/a_fold"/>
</dbReference>
<name>A0A2V1HWX9_9MICO</name>
<dbReference type="PRINTS" id="PR00147">
    <property type="entry name" value="DNAPHOTLYASE"/>
</dbReference>
<gene>
    <name evidence="9" type="ORF">DDQ50_13840</name>
</gene>
<organism evidence="9 10">
    <name type="scientific">Amnibacterium flavum</name>
    <dbReference type="NCBI Taxonomy" id="2173173"/>
    <lineage>
        <taxon>Bacteria</taxon>
        <taxon>Bacillati</taxon>
        <taxon>Actinomycetota</taxon>
        <taxon>Actinomycetes</taxon>
        <taxon>Micrococcales</taxon>
        <taxon>Microbacteriaceae</taxon>
        <taxon>Amnibacterium</taxon>
    </lineage>
</organism>
<dbReference type="InterPro" id="IPR018394">
    <property type="entry name" value="DNA_photolyase_1_CS_C"/>
</dbReference>
<evidence type="ECO:0000256" key="4">
    <source>
        <dbReference type="PIRSR" id="PIRSR602081-1"/>
    </source>
</evidence>
<dbReference type="GO" id="GO:0009416">
    <property type="term" value="P:response to light stimulus"/>
    <property type="evidence" value="ECO:0007669"/>
    <property type="project" value="TreeGrafter"/>
</dbReference>
<feature type="domain" description="Photolyase/cryptochrome alpha/beta" evidence="8">
    <location>
        <begin position="3"/>
        <end position="132"/>
    </location>
</feature>
<dbReference type="Proteomes" id="UP000244893">
    <property type="component" value="Unassembled WGS sequence"/>
</dbReference>